<dbReference type="PANTHER" id="PTHR10887:SF433">
    <property type="entry name" value="DNA REPLICATION ATP-DEPENDENT HELICASE_NUCLEASE DNA2"/>
    <property type="match status" value="1"/>
</dbReference>
<dbReference type="GO" id="GO:0005737">
    <property type="term" value="C:cytoplasm"/>
    <property type="evidence" value="ECO:0007669"/>
    <property type="project" value="TreeGrafter"/>
</dbReference>
<dbReference type="InterPro" id="IPR026851">
    <property type="entry name" value="Dna2/JHS1_DEXXQ-box"/>
</dbReference>
<gene>
    <name evidence="25" type="ORF">CB5_LOCUS28211</name>
</gene>
<feature type="compositionally biased region" description="Low complexity" evidence="21">
    <location>
        <begin position="8"/>
        <end position="17"/>
    </location>
</feature>
<keyword evidence="16 20" id="KW-0234">DNA repair</keyword>
<feature type="domain" description="DNA2/NAM7 helicase-like C-terminal" evidence="24">
    <location>
        <begin position="1025"/>
        <end position="1224"/>
    </location>
</feature>
<sequence>MAPRKRSSSSSSSSSSSALRKANNQPSQPSKFGIQHFFERHSQAAASSSSSTSPAPSIRDPNPNPNPPLIHPSTADPPPPPPTVATNGEGTSSEISPEATKSAPPKRFRFSPGMLIKQSQDDGADEITWKISPVNERLRSLASKNQLGMARVFTDVSRPKGSTFHPCSRKGDSEVCESRGSNCDAKNDGTVDLKSPFRTPPSLSYITNELVNGVTCNGGANQLALRQHKKALLELLDQVEDAIMEEQVPSDPRHHGENGGNEDKIREVPDFAEISANTSSKKLYDAPPYDTFLVLEVSEKHRSGDSPCGRYPVKVLRLLNEQRGEERALYLYDEWFYSLIGAGDTVNVVGEFNDQGKCIVNHTKNLVIVHPEILISGTRAGLLKGTPSEQFLEEYAGKVLQKNIESLYACGGNEKDMHTTLFEAIPRISNWLTCFSTAEDSKIATIDFGHCDGSKAVGITEVVDIEEMAWAPRYGLKGMIDASVCVKIKSDTGGSYERLMPLEFKTGKGTTGHSAMEHTAQVILYTLLMSESRYSKKDIDSGLLYYLHTDQTMGIKVERSDLVGLIMRRNELATDILKASNTQSFPPMLQSPTMCKGCRHLNICTVYHKAHGGNSESSGLGDAFDSLVNHLSSADFSFLKHWDRLIDLEAKASQVGKKGFLRPRSLNGESTSNSLSSIILDGRNEVSVDASGKSDRYIYHFVRQKLHHEANDGVDSPGPGVNNLDCALRSGDCVVLSTESGHILIAQGVISDISCHHVSVSLPRPLRLPGGDPSLEIKDLEQAVWRIDKDELASSYAIMRFNLIQLFAQRPQSSLLRQLIVDLEAPRFDTGGLFSQDPAISYVRSEKSLNDDQRRSIQKILTAKDYALILGMPGTGKTFTMVHAVKALLIRGASILITSYTNSAIDNLLIKLKSQGIDFVRIGRHGAVHQDVRSHCFSAMEAQSVDYIKQRMKHIQIVGVTCLGINHPLLAKKKFDICIMDEAGQTTLPVSLGPLMLASKFVLVGDHYQLPPLVQSTEAQESGMGISLFWRLSEAHPQAISALQCQYRMSAGIMELSNALIYGNRLRCGSSEIADAKLKYSSNEPVALWLKEIMDPDRSAVFVDTDQLPAPEEKERKAVSNPTEAYIVLQVTVELLKRGITGDEIGIITPYNSQANIIRQLIDTSVEVHTIDKYQGRDKDCVIVSFVRSSKNVKACTSSLLGDWHRINVVLTRAKKKLIMVGSSKTLSGIPLLRLLLEKVNEQDGIVPVTNKDVPTSRSEDRATAKKLWLQTAETPQERIAFIKPWAPPNPGIRIYMGIRELSASGFVVWHDGPMGSTFEAMGSPCILWVCRSHHPSC</sequence>
<dbReference type="Pfam" id="PF08696">
    <property type="entry name" value="Dna2"/>
    <property type="match status" value="2"/>
</dbReference>
<evidence type="ECO:0000259" key="24">
    <source>
        <dbReference type="Pfam" id="PF13087"/>
    </source>
</evidence>
<keyword evidence="4 20" id="KW-0004">4Fe-4S</keyword>
<protein>
    <recommendedName>
        <fullName evidence="20">DNA replication ATP-dependent helicase/nuclease</fullName>
        <ecNumber evidence="20">3.1.-.-</ecNumber>
        <ecNumber evidence="20">3.6.4.12</ecNumber>
    </recommendedName>
</protein>
<dbReference type="CDD" id="cd18808">
    <property type="entry name" value="SF1_C_Upf1"/>
    <property type="match status" value="1"/>
</dbReference>
<organism evidence="25">
    <name type="scientific">Ananas comosus var. bracteatus</name>
    <name type="common">red pineapple</name>
    <dbReference type="NCBI Taxonomy" id="296719"/>
    <lineage>
        <taxon>Eukaryota</taxon>
        <taxon>Viridiplantae</taxon>
        <taxon>Streptophyta</taxon>
        <taxon>Embryophyta</taxon>
        <taxon>Tracheophyta</taxon>
        <taxon>Spermatophyta</taxon>
        <taxon>Magnoliopsida</taxon>
        <taxon>Liliopsida</taxon>
        <taxon>Poales</taxon>
        <taxon>Bromeliaceae</taxon>
        <taxon>Bromelioideae</taxon>
        <taxon>Ananas</taxon>
    </lineage>
</organism>
<evidence type="ECO:0000313" key="25">
    <source>
        <dbReference type="EMBL" id="CAD1845000.1"/>
    </source>
</evidence>
<dbReference type="InterPro" id="IPR011604">
    <property type="entry name" value="PDDEXK-like_dom_sf"/>
</dbReference>
<dbReference type="FunFam" id="3.40.50.300:FF:001490">
    <property type="entry name" value="DNA replication helicase"/>
    <property type="match status" value="1"/>
</dbReference>
<dbReference type="GO" id="GO:0003677">
    <property type="term" value="F:DNA binding"/>
    <property type="evidence" value="ECO:0007669"/>
    <property type="project" value="UniProtKB-UniRule"/>
</dbReference>
<accession>A0A6V7QP66</accession>
<evidence type="ECO:0000256" key="20">
    <source>
        <dbReference type="RuleBase" id="RU367041"/>
    </source>
</evidence>
<keyword evidence="17 20" id="KW-0539">Nucleus</keyword>
<feature type="domain" description="DNA replication factor Dna2 N-terminal" evidence="22">
    <location>
        <begin position="321"/>
        <end position="379"/>
    </location>
</feature>
<dbReference type="Pfam" id="PF13086">
    <property type="entry name" value="AAA_11"/>
    <property type="match status" value="2"/>
</dbReference>
<feature type="domain" description="DNA replication factor Dna2 N-terminal" evidence="22">
    <location>
        <begin position="384"/>
        <end position="484"/>
    </location>
</feature>
<evidence type="ECO:0000259" key="22">
    <source>
        <dbReference type="Pfam" id="PF08696"/>
    </source>
</evidence>
<dbReference type="EMBL" id="LR862137">
    <property type="protein sequence ID" value="CAD1845000.1"/>
    <property type="molecule type" value="Genomic_DNA"/>
</dbReference>
<name>A0A6V7QP66_ANACO</name>
<evidence type="ECO:0000256" key="5">
    <source>
        <dbReference type="ARBA" id="ARBA00022705"/>
    </source>
</evidence>
<evidence type="ECO:0000256" key="13">
    <source>
        <dbReference type="ARBA" id="ARBA00023004"/>
    </source>
</evidence>
<keyword evidence="11 20" id="KW-0347">Helicase</keyword>
<evidence type="ECO:0000256" key="14">
    <source>
        <dbReference type="ARBA" id="ARBA00023014"/>
    </source>
</evidence>
<keyword evidence="18 20" id="KW-0511">Multifunctional enzyme</keyword>
<evidence type="ECO:0000259" key="23">
    <source>
        <dbReference type="Pfam" id="PF13086"/>
    </source>
</evidence>
<feature type="domain" description="DNA2/NAM7 helicase helicase" evidence="23">
    <location>
        <begin position="947"/>
        <end position="1016"/>
    </location>
</feature>
<feature type="compositionally biased region" description="Polar residues" evidence="21">
    <location>
        <begin position="84"/>
        <end position="95"/>
    </location>
</feature>
<evidence type="ECO:0000256" key="7">
    <source>
        <dbReference type="ARBA" id="ARBA00022723"/>
    </source>
</evidence>
<keyword evidence="10 20" id="KW-0378">Hydrolase</keyword>
<dbReference type="GO" id="GO:0071932">
    <property type="term" value="P:replication fork reversal"/>
    <property type="evidence" value="ECO:0007669"/>
    <property type="project" value="TreeGrafter"/>
</dbReference>
<dbReference type="PANTHER" id="PTHR10887">
    <property type="entry name" value="DNA2/NAM7 HELICASE FAMILY"/>
    <property type="match status" value="1"/>
</dbReference>
<keyword evidence="14 20" id="KW-0411">Iron-sulfur</keyword>
<dbReference type="GO" id="GO:0017116">
    <property type="term" value="F:single-stranded DNA helicase activity"/>
    <property type="evidence" value="ECO:0007669"/>
    <property type="project" value="UniProtKB-UniRule"/>
</dbReference>
<dbReference type="SUPFAM" id="SSF52540">
    <property type="entry name" value="P-loop containing nucleoside triphosphate hydrolases"/>
    <property type="match status" value="1"/>
</dbReference>
<feature type="domain" description="DNA2/NAM7 helicase helicase" evidence="23">
    <location>
        <begin position="849"/>
        <end position="938"/>
    </location>
</feature>
<evidence type="ECO:0000256" key="3">
    <source>
        <dbReference type="ARBA" id="ARBA00022454"/>
    </source>
</evidence>
<keyword evidence="9 20" id="KW-0227">DNA damage</keyword>
<dbReference type="GO" id="GO:0051539">
    <property type="term" value="F:4 iron, 4 sulfur cluster binding"/>
    <property type="evidence" value="ECO:0007669"/>
    <property type="project" value="UniProtKB-UniRule"/>
</dbReference>
<evidence type="ECO:0000256" key="10">
    <source>
        <dbReference type="ARBA" id="ARBA00022801"/>
    </source>
</evidence>
<dbReference type="InterPro" id="IPR014808">
    <property type="entry name" value="DNA_replication_fac_Dna2_N"/>
</dbReference>
<evidence type="ECO:0000256" key="8">
    <source>
        <dbReference type="ARBA" id="ARBA00022741"/>
    </source>
</evidence>
<dbReference type="EC" id="3.1.-.-" evidence="20"/>
<keyword evidence="6 20" id="KW-0540">Nuclease</keyword>
<feature type="region of interest" description="Disordered" evidence="21">
    <location>
        <begin position="1"/>
        <end position="109"/>
    </location>
</feature>
<keyword evidence="7 20" id="KW-0479">Metal-binding</keyword>
<dbReference type="InterPro" id="IPR027417">
    <property type="entry name" value="P-loop_NTPase"/>
</dbReference>
<feature type="compositionally biased region" description="Low complexity" evidence="21">
    <location>
        <begin position="43"/>
        <end position="57"/>
    </location>
</feature>
<comment type="cofactor">
    <cofactor evidence="1">
        <name>[4Fe-4S] cluster</name>
        <dbReference type="ChEBI" id="CHEBI:49883"/>
    </cofactor>
</comment>
<evidence type="ECO:0000256" key="4">
    <source>
        <dbReference type="ARBA" id="ARBA00022485"/>
    </source>
</evidence>
<dbReference type="Gene3D" id="3.40.50.300">
    <property type="entry name" value="P-loop containing nucleotide triphosphate hydrolases"/>
    <property type="match status" value="2"/>
</dbReference>
<evidence type="ECO:0000256" key="21">
    <source>
        <dbReference type="SAM" id="MobiDB-lite"/>
    </source>
</evidence>
<keyword evidence="5 20" id="KW-0235">DNA replication</keyword>
<evidence type="ECO:0000256" key="18">
    <source>
        <dbReference type="ARBA" id="ARBA00023268"/>
    </source>
</evidence>
<keyword evidence="3 20" id="KW-0158">Chromosome</keyword>
<dbReference type="GO" id="GO:0017108">
    <property type="term" value="F:5'-flap endonuclease activity"/>
    <property type="evidence" value="ECO:0007669"/>
    <property type="project" value="UniProtKB-UniRule"/>
</dbReference>
<dbReference type="CDD" id="cd18041">
    <property type="entry name" value="DEXXQc_DNA2"/>
    <property type="match status" value="1"/>
</dbReference>
<dbReference type="GO" id="GO:0005694">
    <property type="term" value="C:chromosome"/>
    <property type="evidence" value="ECO:0007669"/>
    <property type="project" value="UniProtKB-SubCell"/>
</dbReference>
<comment type="function">
    <text evidence="20">Key enzyme involved in DNA replication and DNA repair. Involved in Okazaki fragments processing by cleaving long flaps that escape FEN1: flaps that are longer than 27 nucleotides are coated by replication protein A complex (RPA), leading to recruit DNA2 which cleaves the flap until it is too short to bind RPA and becomes a substrate for FEN1. Also involved in 5'-end resection of DNA during double-strand break (DSB) repair by mediating the cleavage of 5'-ssDNA.</text>
</comment>
<dbReference type="InterPro" id="IPR041679">
    <property type="entry name" value="DNA2/NAM7-like_C"/>
</dbReference>
<dbReference type="Pfam" id="PF13087">
    <property type="entry name" value="AAA_12"/>
    <property type="match status" value="1"/>
</dbReference>
<comment type="similarity">
    <text evidence="2 20">Belongs to the DNA2/NAM7 helicase family.</text>
</comment>
<dbReference type="GO" id="GO:0046872">
    <property type="term" value="F:metal ion binding"/>
    <property type="evidence" value="ECO:0007669"/>
    <property type="project" value="UniProtKB-UniRule"/>
</dbReference>
<dbReference type="InterPro" id="IPR041677">
    <property type="entry name" value="DNA2/NAM7_AAA_11"/>
</dbReference>
<feature type="compositionally biased region" description="Pro residues" evidence="21">
    <location>
        <begin position="62"/>
        <end position="83"/>
    </location>
</feature>
<evidence type="ECO:0000256" key="2">
    <source>
        <dbReference type="ARBA" id="ARBA00007913"/>
    </source>
</evidence>
<reference evidence="25" key="1">
    <citation type="submission" date="2020-07" db="EMBL/GenBank/DDBJ databases">
        <authorList>
            <person name="Lin J."/>
        </authorList>
    </citation>
    <scope>NUCLEOTIDE SEQUENCE</scope>
</reference>
<evidence type="ECO:0000256" key="6">
    <source>
        <dbReference type="ARBA" id="ARBA00022722"/>
    </source>
</evidence>
<dbReference type="FunFam" id="3.90.320.10:FF:000001">
    <property type="entry name" value="DNA replication helicase Dna2"/>
    <property type="match status" value="1"/>
</dbReference>
<dbReference type="FunFam" id="3.40.50.300:FF:001170">
    <property type="entry name" value="DNA replication helicase Dna2"/>
    <property type="match status" value="1"/>
</dbReference>
<dbReference type="GO" id="GO:0005524">
    <property type="term" value="F:ATP binding"/>
    <property type="evidence" value="ECO:0007669"/>
    <property type="project" value="UniProtKB-UniRule"/>
</dbReference>
<dbReference type="InterPro" id="IPR045055">
    <property type="entry name" value="DNA2/NAM7-like"/>
</dbReference>
<evidence type="ECO:0000256" key="9">
    <source>
        <dbReference type="ARBA" id="ARBA00022763"/>
    </source>
</evidence>
<evidence type="ECO:0000256" key="1">
    <source>
        <dbReference type="ARBA" id="ARBA00001966"/>
    </source>
</evidence>
<evidence type="ECO:0000256" key="11">
    <source>
        <dbReference type="ARBA" id="ARBA00022806"/>
    </source>
</evidence>
<keyword evidence="15 20" id="KW-0238">DNA-binding</keyword>
<comment type="catalytic activity">
    <reaction evidence="19 20">
        <text>ATP + H2O = ADP + phosphate + H(+)</text>
        <dbReference type="Rhea" id="RHEA:13065"/>
        <dbReference type="ChEBI" id="CHEBI:15377"/>
        <dbReference type="ChEBI" id="CHEBI:15378"/>
        <dbReference type="ChEBI" id="CHEBI:30616"/>
        <dbReference type="ChEBI" id="CHEBI:43474"/>
        <dbReference type="ChEBI" id="CHEBI:456216"/>
        <dbReference type="EC" id="3.6.4.12"/>
    </reaction>
</comment>
<proteinExistence type="inferred from homology"/>
<keyword evidence="8 20" id="KW-0547">Nucleotide-binding</keyword>
<evidence type="ECO:0000256" key="17">
    <source>
        <dbReference type="ARBA" id="ARBA00023242"/>
    </source>
</evidence>
<comment type="subcellular location">
    <subcellularLocation>
        <location evidence="20">Nucleus</location>
    </subcellularLocation>
    <subcellularLocation>
        <location evidence="20">Chromosome</location>
    </subcellularLocation>
</comment>
<dbReference type="GO" id="GO:0006281">
    <property type="term" value="P:DNA repair"/>
    <property type="evidence" value="ECO:0007669"/>
    <property type="project" value="UniProtKB-KW"/>
</dbReference>
<evidence type="ECO:0000256" key="16">
    <source>
        <dbReference type="ARBA" id="ARBA00023204"/>
    </source>
</evidence>
<dbReference type="InterPro" id="IPR047187">
    <property type="entry name" value="SF1_C_Upf1"/>
</dbReference>
<dbReference type="Gene3D" id="3.90.320.10">
    <property type="match status" value="1"/>
</dbReference>
<keyword evidence="13 20" id="KW-0408">Iron</keyword>
<dbReference type="GO" id="GO:0033567">
    <property type="term" value="P:DNA replication, Okazaki fragment processing"/>
    <property type="evidence" value="ECO:0007669"/>
    <property type="project" value="UniProtKB-UniRule"/>
</dbReference>
<dbReference type="GO" id="GO:0005634">
    <property type="term" value="C:nucleus"/>
    <property type="evidence" value="ECO:0007669"/>
    <property type="project" value="UniProtKB-SubCell"/>
</dbReference>
<evidence type="ECO:0000256" key="15">
    <source>
        <dbReference type="ARBA" id="ARBA00023125"/>
    </source>
</evidence>
<evidence type="ECO:0000256" key="19">
    <source>
        <dbReference type="ARBA" id="ARBA00047995"/>
    </source>
</evidence>
<keyword evidence="12 20" id="KW-0067">ATP-binding</keyword>
<dbReference type="EC" id="3.6.4.12" evidence="20"/>
<evidence type="ECO:0000256" key="12">
    <source>
        <dbReference type="ARBA" id="ARBA00022840"/>
    </source>
</evidence>